<keyword evidence="2 5" id="KW-0238">DNA-binding</keyword>
<dbReference type="Proteomes" id="UP000481087">
    <property type="component" value="Unassembled WGS sequence"/>
</dbReference>
<evidence type="ECO:0000256" key="1">
    <source>
        <dbReference type="ARBA" id="ARBA00023015"/>
    </source>
</evidence>
<dbReference type="PROSITE" id="PS00356">
    <property type="entry name" value="HTH_LACI_1"/>
    <property type="match status" value="1"/>
</dbReference>
<keyword evidence="1" id="KW-0805">Transcription regulation</keyword>
<evidence type="ECO:0000256" key="3">
    <source>
        <dbReference type="ARBA" id="ARBA00023163"/>
    </source>
</evidence>
<dbReference type="SMART" id="SM00354">
    <property type="entry name" value="HTH_LACI"/>
    <property type="match status" value="1"/>
</dbReference>
<protein>
    <submittedName>
        <fullName evidence="5">LacI family DNA-binding transcriptional regulator</fullName>
    </submittedName>
</protein>
<feature type="domain" description="HTH lacI-type" evidence="4">
    <location>
        <begin position="6"/>
        <end position="60"/>
    </location>
</feature>
<dbReference type="PANTHER" id="PTHR30146">
    <property type="entry name" value="LACI-RELATED TRANSCRIPTIONAL REPRESSOR"/>
    <property type="match status" value="1"/>
</dbReference>
<dbReference type="GO" id="GO:0003700">
    <property type="term" value="F:DNA-binding transcription factor activity"/>
    <property type="evidence" value="ECO:0007669"/>
    <property type="project" value="TreeGrafter"/>
</dbReference>
<dbReference type="Pfam" id="PF00356">
    <property type="entry name" value="LacI"/>
    <property type="match status" value="1"/>
</dbReference>
<dbReference type="AlphaFoldDB" id="A0A6L8UT71"/>
<evidence type="ECO:0000256" key="2">
    <source>
        <dbReference type="ARBA" id="ARBA00023125"/>
    </source>
</evidence>
<reference evidence="5 6" key="1">
    <citation type="submission" date="2019-12" db="EMBL/GenBank/DDBJ databases">
        <title>Paenibacillus sp. nov. sp. isolated from soil.</title>
        <authorList>
            <person name="Kim J."/>
            <person name="Jeong S.E."/>
            <person name="Jung H.S."/>
            <person name="Jeon C.O."/>
        </authorList>
    </citation>
    <scope>NUCLEOTIDE SEQUENCE [LARGE SCALE GENOMIC DNA]</scope>
    <source>
        <strain evidence="5 6">5J-6</strain>
    </source>
</reference>
<comment type="caution">
    <text evidence="5">The sequence shown here is derived from an EMBL/GenBank/DDBJ whole genome shotgun (WGS) entry which is preliminary data.</text>
</comment>
<dbReference type="InterPro" id="IPR046335">
    <property type="entry name" value="LacI/GalR-like_sensor"/>
</dbReference>
<dbReference type="InterPro" id="IPR028082">
    <property type="entry name" value="Peripla_BP_I"/>
</dbReference>
<evidence type="ECO:0000259" key="4">
    <source>
        <dbReference type="PROSITE" id="PS50932"/>
    </source>
</evidence>
<accession>A0A6L8UT71</accession>
<organism evidence="5 6">
    <name type="scientific">Paenibacillus silvestris</name>
    <dbReference type="NCBI Taxonomy" id="2606219"/>
    <lineage>
        <taxon>Bacteria</taxon>
        <taxon>Bacillati</taxon>
        <taxon>Bacillota</taxon>
        <taxon>Bacilli</taxon>
        <taxon>Bacillales</taxon>
        <taxon>Paenibacillaceae</taxon>
        <taxon>Paenibacillus</taxon>
    </lineage>
</organism>
<name>A0A6L8UT71_9BACL</name>
<keyword evidence="3" id="KW-0804">Transcription</keyword>
<dbReference type="CDD" id="cd06267">
    <property type="entry name" value="PBP1_LacI_sugar_binding-like"/>
    <property type="match status" value="1"/>
</dbReference>
<dbReference type="SUPFAM" id="SSF47413">
    <property type="entry name" value="lambda repressor-like DNA-binding domains"/>
    <property type="match status" value="1"/>
</dbReference>
<dbReference type="SUPFAM" id="SSF53822">
    <property type="entry name" value="Periplasmic binding protein-like I"/>
    <property type="match status" value="1"/>
</dbReference>
<dbReference type="InterPro" id="IPR000843">
    <property type="entry name" value="HTH_LacI"/>
</dbReference>
<dbReference type="RefSeq" id="WP_161405414.1">
    <property type="nucleotide sequence ID" value="NZ_WTUZ01000007.1"/>
</dbReference>
<keyword evidence="6" id="KW-1185">Reference proteome</keyword>
<dbReference type="PANTHER" id="PTHR30146:SF109">
    <property type="entry name" value="HTH-TYPE TRANSCRIPTIONAL REGULATOR GALS"/>
    <property type="match status" value="1"/>
</dbReference>
<dbReference type="Gene3D" id="3.40.50.2300">
    <property type="match status" value="2"/>
</dbReference>
<sequence length="342" mass="38365">MKNFTVTIKDVASLANVSTATVSLALSGDPRVNVKTKKLVEEAALKLNYIPNEIGRSLRAKKTETISFIIPNTSHHVFTHPYFAQLLEGINEVLDNHNYNLMLSTSPSEKDESAAYNKILKNRRTDGIILSSASIHDRNILRMVESGFPVVYLGKWHHDNVLTVERDDIGGAYTATEHLIRIGRRRIVHITGPLDHQEGIDRLEGYKKALLDNKIHYDEALIIEKDFSRESGYEAAAELMRKQIDYDAVFAGNDLMAIGALKFYKENKISVPGDVSVVGFDDIEMATVVSPMLTTIHQPMREIGYKAAEKLIAFLNNQEVKEKRTIMSTHLIIRESCGADMP</sequence>
<gene>
    <name evidence="5" type="ORF">GQF01_03010</name>
</gene>
<dbReference type="Pfam" id="PF13377">
    <property type="entry name" value="Peripla_BP_3"/>
    <property type="match status" value="1"/>
</dbReference>
<dbReference type="GO" id="GO:0000976">
    <property type="term" value="F:transcription cis-regulatory region binding"/>
    <property type="evidence" value="ECO:0007669"/>
    <property type="project" value="TreeGrafter"/>
</dbReference>
<dbReference type="CDD" id="cd01392">
    <property type="entry name" value="HTH_LacI"/>
    <property type="match status" value="1"/>
</dbReference>
<evidence type="ECO:0000313" key="5">
    <source>
        <dbReference type="EMBL" id="MZQ81104.1"/>
    </source>
</evidence>
<dbReference type="Gene3D" id="1.10.260.40">
    <property type="entry name" value="lambda repressor-like DNA-binding domains"/>
    <property type="match status" value="1"/>
</dbReference>
<evidence type="ECO:0000313" key="6">
    <source>
        <dbReference type="Proteomes" id="UP000481087"/>
    </source>
</evidence>
<dbReference type="EMBL" id="WTUZ01000007">
    <property type="protein sequence ID" value="MZQ81104.1"/>
    <property type="molecule type" value="Genomic_DNA"/>
</dbReference>
<dbReference type="PROSITE" id="PS50932">
    <property type="entry name" value="HTH_LACI_2"/>
    <property type="match status" value="1"/>
</dbReference>
<dbReference type="InterPro" id="IPR010982">
    <property type="entry name" value="Lambda_DNA-bd_dom_sf"/>
</dbReference>
<proteinExistence type="predicted"/>